<evidence type="ECO:0000313" key="1">
    <source>
        <dbReference type="EMBL" id="MFC1853715.1"/>
    </source>
</evidence>
<dbReference type="InterPro" id="IPR017850">
    <property type="entry name" value="Alkaline_phosphatase_core_sf"/>
</dbReference>
<comment type="caution">
    <text evidence="1">The sequence shown here is derived from an EMBL/GenBank/DDBJ whole genome shotgun (WGS) entry which is preliminary data.</text>
</comment>
<evidence type="ECO:0000313" key="2">
    <source>
        <dbReference type="Proteomes" id="UP001594351"/>
    </source>
</evidence>
<accession>A0ABV6Z5J5</accession>
<gene>
    <name evidence="1" type="ORF">ACFL27_26325</name>
</gene>
<sequence>ISVPGFSHQDYQGRITHTEIAPTLMKIVSLTVPESCGGIPIPVTPGGFKEMTRTVYFEIRWFLEMRGILADGYKLIARPNKKKLLKSKALFNLETDPSEKANLRKTERAKVQKLFLKLQDFYSQSDYVQDTIKLDQETRENLKQLGYIN</sequence>
<reference evidence="1 2" key="1">
    <citation type="submission" date="2024-09" db="EMBL/GenBank/DDBJ databases">
        <title>Laminarin stimulates single cell rates of sulfate reduction while oxygen inhibits transcriptomic activity in coastal marine sediment.</title>
        <authorList>
            <person name="Lindsay M."/>
            <person name="Orcutt B."/>
            <person name="Emerson D."/>
            <person name="Stepanauskas R."/>
            <person name="D'Angelo T."/>
        </authorList>
    </citation>
    <scope>NUCLEOTIDE SEQUENCE [LARGE SCALE GENOMIC DNA]</scope>
    <source>
        <strain evidence="1">SAG AM-311-K15</strain>
    </source>
</reference>
<name>A0ABV6Z5J5_UNCC1</name>
<keyword evidence="2" id="KW-1185">Reference proteome</keyword>
<dbReference type="Proteomes" id="UP001594351">
    <property type="component" value="Unassembled WGS sequence"/>
</dbReference>
<dbReference type="Gene3D" id="3.40.720.10">
    <property type="entry name" value="Alkaline Phosphatase, subunit A"/>
    <property type="match status" value="1"/>
</dbReference>
<evidence type="ECO:0008006" key="3">
    <source>
        <dbReference type="Google" id="ProtNLM"/>
    </source>
</evidence>
<dbReference type="EMBL" id="JBHPBY010000580">
    <property type="protein sequence ID" value="MFC1853715.1"/>
    <property type="molecule type" value="Genomic_DNA"/>
</dbReference>
<dbReference type="SUPFAM" id="SSF53649">
    <property type="entry name" value="Alkaline phosphatase-like"/>
    <property type="match status" value="1"/>
</dbReference>
<protein>
    <recommendedName>
        <fullName evidence="3">Sulfatase</fullName>
    </recommendedName>
</protein>
<proteinExistence type="predicted"/>
<organism evidence="1 2">
    <name type="scientific">candidate division CSSED10-310 bacterium</name>
    <dbReference type="NCBI Taxonomy" id="2855610"/>
    <lineage>
        <taxon>Bacteria</taxon>
        <taxon>Bacteria division CSSED10-310</taxon>
    </lineage>
</organism>
<feature type="non-terminal residue" evidence="1">
    <location>
        <position position="1"/>
    </location>
</feature>